<reference evidence="6 7" key="1">
    <citation type="submission" date="2019-08" db="EMBL/GenBank/DDBJ databases">
        <authorList>
            <person name="Alioto T."/>
            <person name="Alioto T."/>
            <person name="Gomez Garrido J."/>
        </authorList>
    </citation>
    <scope>NUCLEOTIDE SEQUENCE [LARGE SCALE GENOMIC DNA]</scope>
</reference>
<dbReference type="EMBL" id="CABPRJ010002377">
    <property type="protein sequence ID" value="VVC44204.1"/>
    <property type="molecule type" value="Genomic_DNA"/>
</dbReference>
<dbReference type="Proteomes" id="UP000325440">
    <property type="component" value="Unassembled WGS sequence"/>
</dbReference>
<keyword evidence="3 5" id="KW-1133">Transmembrane helix</keyword>
<dbReference type="PANTHER" id="PTHR23291:SF50">
    <property type="entry name" value="PROTEIN LIFEGUARD 4"/>
    <property type="match status" value="1"/>
</dbReference>
<evidence type="ECO:0000256" key="5">
    <source>
        <dbReference type="RuleBase" id="RU004379"/>
    </source>
</evidence>
<comment type="subcellular location">
    <subcellularLocation>
        <location evidence="1">Membrane</location>
        <topology evidence="1">Multi-pass membrane protein</topology>
    </subcellularLocation>
</comment>
<gene>
    <name evidence="6" type="ORF">CINCED_3A018525</name>
</gene>
<feature type="transmembrane region" description="Helical" evidence="5">
    <location>
        <begin position="56"/>
        <end position="78"/>
    </location>
</feature>
<evidence type="ECO:0000256" key="1">
    <source>
        <dbReference type="ARBA" id="ARBA00004141"/>
    </source>
</evidence>
<feature type="transmembrane region" description="Helical" evidence="5">
    <location>
        <begin position="229"/>
        <end position="252"/>
    </location>
</feature>
<dbReference type="Pfam" id="PF01027">
    <property type="entry name" value="Bax1-I"/>
    <property type="match status" value="1"/>
</dbReference>
<feature type="transmembrane region" description="Helical" evidence="5">
    <location>
        <begin position="140"/>
        <end position="161"/>
    </location>
</feature>
<accession>A0A5E4NGW5</accession>
<name>A0A5E4NGW5_9HEMI</name>
<evidence type="ECO:0000313" key="6">
    <source>
        <dbReference type="EMBL" id="VVC44204.1"/>
    </source>
</evidence>
<keyword evidence="2 5" id="KW-0812">Transmembrane</keyword>
<comment type="similarity">
    <text evidence="5">Belongs to the BI1 family.</text>
</comment>
<dbReference type="InterPro" id="IPR006214">
    <property type="entry name" value="Bax_inhibitor_1-related"/>
</dbReference>
<evidence type="ECO:0000256" key="2">
    <source>
        <dbReference type="ARBA" id="ARBA00022692"/>
    </source>
</evidence>
<dbReference type="OrthoDB" id="7933078at2759"/>
<feature type="transmembrane region" description="Helical" evidence="5">
    <location>
        <begin position="84"/>
        <end position="105"/>
    </location>
</feature>
<sequence>MTVEDGNYLDKEFNNYYGVVFTNNNEDKINTSYHLLNTENTEKQHVKVCQVFLRKVFTLLILQLLAFNFMGFFCLFTPKIRFFIYNFEYMLSITLILNVVVLIFLHMKRKNYPINLVILIVFTVIEACTVGVVVTSFDLFLLLQTLLLTLVAIIVTTLYLSRTKRVCLSFAEYCCLLVVTIFSAGISVQILLGSTTYELIFSTIGSLLFSMFLINSAQRLMWKLHPEDYVFGTISIYFDIINLVPCALHKIYNFGI</sequence>
<protein>
    <submittedName>
        <fullName evidence="6">Bax inhibitor 1-related</fullName>
    </submittedName>
</protein>
<feature type="transmembrane region" description="Helical" evidence="5">
    <location>
        <begin position="199"/>
        <end position="217"/>
    </location>
</feature>
<keyword evidence="7" id="KW-1185">Reference proteome</keyword>
<evidence type="ECO:0000313" key="7">
    <source>
        <dbReference type="Proteomes" id="UP000325440"/>
    </source>
</evidence>
<proteinExistence type="inferred from homology"/>
<keyword evidence="4 5" id="KW-0472">Membrane</keyword>
<evidence type="ECO:0000256" key="4">
    <source>
        <dbReference type="ARBA" id="ARBA00023136"/>
    </source>
</evidence>
<dbReference type="PANTHER" id="PTHR23291">
    <property type="entry name" value="BAX INHIBITOR-RELATED"/>
    <property type="match status" value="1"/>
</dbReference>
<feature type="transmembrane region" description="Helical" evidence="5">
    <location>
        <begin position="173"/>
        <end position="193"/>
    </location>
</feature>
<organism evidence="6 7">
    <name type="scientific">Cinara cedri</name>
    <dbReference type="NCBI Taxonomy" id="506608"/>
    <lineage>
        <taxon>Eukaryota</taxon>
        <taxon>Metazoa</taxon>
        <taxon>Ecdysozoa</taxon>
        <taxon>Arthropoda</taxon>
        <taxon>Hexapoda</taxon>
        <taxon>Insecta</taxon>
        <taxon>Pterygota</taxon>
        <taxon>Neoptera</taxon>
        <taxon>Paraneoptera</taxon>
        <taxon>Hemiptera</taxon>
        <taxon>Sternorrhyncha</taxon>
        <taxon>Aphidomorpha</taxon>
        <taxon>Aphidoidea</taxon>
        <taxon>Aphididae</taxon>
        <taxon>Lachninae</taxon>
        <taxon>Cinara</taxon>
    </lineage>
</organism>
<feature type="transmembrane region" description="Helical" evidence="5">
    <location>
        <begin position="112"/>
        <end position="134"/>
    </location>
</feature>
<dbReference type="GO" id="GO:0016020">
    <property type="term" value="C:membrane"/>
    <property type="evidence" value="ECO:0007669"/>
    <property type="project" value="UniProtKB-SubCell"/>
</dbReference>
<evidence type="ECO:0000256" key="3">
    <source>
        <dbReference type="ARBA" id="ARBA00022989"/>
    </source>
</evidence>
<dbReference type="AlphaFoldDB" id="A0A5E4NGW5"/>